<dbReference type="KEGG" id="nak:EH165_14855"/>
<protein>
    <submittedName>
        <fullName evidence="3">ATPase</fullName>
    </submittedName>
</protein>
<name>A0A3G8ZPR6_9ACTN</name>
<evidence type="ECO:0000313" key="3">
    <source>
        <dbReference type="EMBL" id="AZI59229.1"/>
    </source>
</evidence>
<dbReference type="AlphaFoldDB" id="A0A3G8ZPR6"/>
<organism evidence="3 4">
    <name type="scientific">Nakamurella antarctica</name>
    <dbReference type="NCBI Taxonomy" id="1902245"/>
    <lineage>
        <taxon>Bacteria</taxon>
        <taxon>Bacillati</taxon>
        <taxon>Actinomycetota</taxon>
        <taxon>Actinomycetes</taxon>
        <taxon>Nakamurellales</taxon>
        <taxon>Nakamurellaceae</taxon>
        <taxon>Nakamurella</taxon>
    </lineage>
</organism>
<dbReference type="InterPro" id="IPR013538">
    <property type="entry name" value="ASHA1/2-like_C"/>
</dbReference>
<dbReference type="RefSeq" id="WP_124800133.1">
    <property type="nucleotide sequence ID" value="NZ_CP034170.1"/>
</dbReference>
<reference evidence="3 4" key="2">
    <citation type="submission" date="2018-12" db="EMBL/GenBank/DDBJ databases">
        <title>Nakamurella antarcticus sp. nov., isolated from Antarctica South Shetland Islands soil.</title>
        <authorList>
            <person name="Peng F."/>
        </authorList>
    </citation>
    <scope>NUCLEOTIDE SEQUENCE [LARGE SCALE GENOMIC DNA]</scope>
    <source>
        <strain evidence="3 4">S14-144</strain>
    </source>
</reference>
<evidence type="ECO:0000259" key="2">
    <source>
        <dbReference type="Pfam" id="PF08327"/>
    </source>
</evidence>
<evidence type="ECO:0000313" key="4">
    <source>
        <dbReference type="Proteomes" id="UP000268084"/>
    </source>
</evidence>
<feature type="domain" description="Activator of Hsp90 ATPase homologue 1/2-like C-terminal" evidence="2">
    <location>
        <begin position="190"/>
        <end position="321"/>
    </location>
</feature>
<sequence>MPVISVQKNLDELTITFVADFGAPLTRLWNAYADPRQLERFWGPPTYPATFIRHDVAVGGRSIYRMTGPTGNQHYGCWLWTSLEAPRSFAIVDWFADETGAPNTDLPAMHARFQFDATDTGSRLTTVSLCDTLEQLEQLLLMGVLEGTCEAMSQIDSVLADLAAFASDRAVEAQILSDTQVRVARVIRGSADQVWRAHNDADLMKRWLLGPDGWTMPVCEIAANVGDSYRYEWAPEDGGEGFGFTGELLESEAPHRAVTTEAMIGMDYPSTLNELTLTPVEGGTLLSLVIIYASAEIRDAALATGMTDGMETSYERLEQMLDEAAPV</sequence>
<comment type="similarity">
    <text evidence="1">Belongs to the AHA1 family.</text>
</comment>
<gene>
    <name evidence="3" type="ORF">EH165_14855</name>
</gene>
<feature type="domain" description="Activator of Hsp90 ATPase homologue 1/2-like C-terminal" evidence="2">
    <location>
        <begin position="23"/>
        <end position="159"/>
    </location>
</feature>
<dbReference type="Proteomes" id="UP000268084">
    <property type="component" value="Chromosome"/>
</dbReference>
<dbReference type="OrthoDB" id="3365660at2"/>
<dbReference type="CDD" id="cd07814">
    <property type="entry name" value="SRPBCC_CalC_Aha1-like"/>
    <property type="match status" value="1"/>
</dbReference>
<dbReference type="InterPro" id="IPR023393">
    <property type="entry name" value="START-like_dom_sf"/>
</dbReference>
<reference evidence="3 4" key="1">
    <citation type="submission" date="2018-11" db="EMBL/GenBank/DDBJ databases">
        <authorList>
            <person name="Da X."/>
        </authorList>
    </citation>
    <scope>NUCLEOTIDE SEQUENCE [LARGE SCALE GENOMIC DNA]</scope>
    <source>
        <strain evidence="3 4">S14-144</strain>
    </source>
</reference>
<dbReference type="EMBL" id="CP034170">
    <property type="protein sequence ID" value="AZI59229.1"/>
    <property type="molecule type" value="Genomic_DNA"/>
</dbReference>
<dbReference type="Gene3D" id="3.30.530.20">
    <property type="match status" value="2"/>
</dbReference>
<keyword evidence="4" id="KW-1185">Reference proteome</keyword>
<dbReference type="Pfam" id="PF08327">
    <property type="entry name" value="AHSA1"/>
    <property type="match status" value="2"/>
</dbReference>
<dbReference type="SUPFAM" id="SSF55961">
    <property type="entry name" value="Bet v1-like"/>
    <property type="match status" value="2"/>
</dbReference>
<evidence type="ECO:0000256" key="1">
    <source>
        <dbReference type="ARBA" id="ARBA00006817"/>
    </source>
</evidence>
<proteinExistence type="inferred from homology"/>
<accession>A0A3G8ZPR6</accession>